<dbReference type="EC" id="3.4.21.89" evidence="6"/>
<evidence type="ECO:0000256" key="2">
    <source>
        <dbReference type="ARBA" id="ARBA00022670"/>
    </source>
</evidence>
<feature type="transmembrane region" description="Helical" evidence="7">
    <location>
        <begin position="21"/>
        <end position="43"/>
    </location>
</feature>
<evidence type="ECO:0000256" key="4">
    <source>
        <dbReference type="ARBA" id="ARBA00022989"/>
    </source>
</evidence>
<dbReference type="Gene3D" id="2.10.109.10">
    <property type="entry name" value="Umud Fragment, subunit A"/>
    <property type="match status" value="1"/>
</dbReference>
<keyword evidence="5 7" id="KW-0472">Membrane</keyword>
<dbReference type="GO" id="GO:0009003">
    <property type="term" value="F:signal peptidase activity"/>
    <property type="evidence" value="ECO:0007669"/>
    <property type="project" value="UniProtKB-EC"/>
</dbReference>
<keyword evidence="9" id="KW-0378">Hydrolase</keyword>
<feature type="domain" description="Peptidase S24/S26A/S26B/S26C" evidence="8">
    <location>
        <begin position="60"/>
        <end position="127"/>
    </location>
</feature>
<dbReference type="PANTHER" id="PTHR10806:SF6">
    <property type="entry name" value="SIGNAL PEPTIDASE COMPLEX CATALYTIC SUBUNIT SEC11"/>
    <property type="match status" value="1"/>
</dbReference>
<dbReference type="InterPro" id="IPR001733">
    <property type="entry name" value="Peptidase_S26B"/>
</dbReference>
<protein>
    <recommendedName>
        <fullName evidence="6">Signal peptidase I</fullName>
        <ecNumber evidence="6">3.4.21.89</ecNumber>
    </recommendedName>
</protein>
<evidence type="ECO:0000256" key="6">
    <source>
        <dbReference type="NCBIfam" id="TIGR02228"/>
    </source>
</evidence>
<dbReference type="SUPFAM" id="SSF51306">
    <property type="entry name" value="LexA/Signal peptidase"/>
    <property type="match status" value="1"/>
</dbReference>
<keyword evidence="2" id="KW-0645">Protease</keyword>
<dbReference type="Pfam" id="PF00717">
    <property type="entry name" value="Peptidase_S24"/>
    <property type="match status" value="1"/>
</dbReference>
<name>A0ABV1HK30_9FIRM</name>
<dbReference type="InterPro" id="IPR036286">
    <property type="entry name" value="LexA/Signal_pep-like_sf"/>
</dbReference>
<dbReference type="Proteomes" id="UP001437460">
    <property type="component" value="Unassembled WGS sequence"/>
</dbReference>
<proteinExistence type="predicted"/>
<accession>A0ABV1HK30</accession>
<comment type="caution">
    <text evidence="9">The sequence shown here is derived from an EMBL/GenBank/DDBJ whole genome shotgun (WGS) entry which is preliminary data.</text>
</comment>
<evidence type="ECO:0000256" key="3">
    <source>
        <dbReference type="ARBA" id="ARBA00022692"/>
    </source>
</evidence>
<evidence type="ECO:0000259" key="8">
    <source>
        <dbReference type="Pfam" id="PF00717"/>
    </source>
</evidence>
<dbReference type="PANTHER" id="PTHR10806">
    <property type="entry name" value="SIGNAL PEPTIDASE COMPLEX CATALYTIC SUBUNIT SEC11"/>
    <property type="match status" value="1"/>
</dbReference>
<dbReference type="NCBIfam" id="TIGR02228">
    <property type="entry name" value="sigpep_I_arch"/>
    <property type="match status" value="1"/>
</dbReference>
<evidence type="ECO:0000256" key="5">
    <source>
        <dbReference type="ARBA" id="ARBA00023136"/>
    </source>
</evidence>
<evidence type="ECO:0000313" key="10">
    <source>
        <dbReference type="Proteomes" id="UP001437460"/>
    </source>
</evidence>
<dbReference type="EMBL" id="JBBMFJ010000008">
    <property type="protein sequence ID" value="MEQ2562672.1"/>
    <property type="molecule type" value="Genomic_DNA"/>
</dbReference>
<evidence type="ECO:0000313" key="9">
    <source>
        <dbReference type="EMBL" id="MEQ2562672.1"/>
    </source>
</evidence>
<gene>
    <name evidence="9" type="ORF">WMO41_05780</name>
</gene>
<evidence type="ECO:0000256" key="7">
    <source>
        <dbReference type="SAM" id="Phobius"/>
    </source>
</evidence>
<dbReference type="InterPro" id="IPR015927">
    <property type="entry name" value="Peptidase_S24_S26A/B/C"/>
</dbReference>
<organism evidence="9 10">
    <name type="scientific">Ventrimonas faecis</name>
    <dbReference type="NCBI Taxonomy" id="3133170"/>
    <lineage>
        <taxon>Bacteria</taxon>
        <taxon>Bacillati</taxon>
        <taxon>Bacillota</taxon>
        <taxon>Clostridia</taxon>
        <taxon>Lachnospirales</taxon>
        <taxon>Lachnospiraceae</taxon>
        <taxon>Ventrimonas</taxon>
    </lineage>
</organism>
<comment type="subcellular location">
    <subcellularLocation>
        <location evidence="1">Endomembrane system</location>
    </subcellularLocation>
</comment>
<evidence type="ECO:0000256" key="1">
    <source>
        <dbReference type="ARBA" id="ARBA00004308"/>
    </source>
</evidence>
<dbReference type="PRINTS" id="PR00728">
    <property type="entry name" value="SIGNALPTASE"/>
</dbReference>
<dbReference type="InterPro" id="IPR019533">
    <property type="entry name" value="Peptidase_S26"/>
</dbReference>
<reference evidence="9 10" key="1">
    <citation type="submission" date="2024-03" db="EMBL/GenBank/DDBJ databases">
        <title>Human intestinal bacterial collection.</title>
        <authorList>
            <person name="Pauvert C."/>
            <person name="Hitch T.C.A."/>
            <person name="Clavel T."/>
        </authorList>
    </citation>
    <scope>NUCLEOTIDE SEQUENCE [LARGE SCALE GENOMIC DNA]</scope>
    <source>
        <strain evidence="9 10">CLA-AP-H27</strain>
    </source>
</reference>
<keyword evidence="10" id="KW-1185">Reference proteome</keyword>
<keyword evidence="4 7" id="KW-1133">Transmembrane helix</keyword>
<sequence length="193" mass="21896">MERQENQKTRKILCNQIIRRAILIFMGFFLGVNIYLANARGILGRQMPMPFGYGIGVVLSGSMEPSLSKNDLIIVKESKELQVNDIVVYEAGKQLVVHRVIQIEGNEVTTQGDANNAADEPFSKDKVLGTVRFRIAGAGRWVTALRKPWVMLILIAMVFALEEYLFQKQQEKEDEELVALQEEIRKLKENSSL</sequence>
<dbReference type="RefSeq" id="WP_349228942.1">
    <property type="nucleotide sequence ID" value="NZ_JBBMFJ010000008.1"/>
</dbReference>
<keyword evidence="3 7" id="KW-0812">Transmembrane</keyword>
<dbReference type="CDD" id="cd06530">
    <property type="entry name" value="S26_SPase_I"/>
    <property type="match status" value="1"/>
</dbReference>